<gene>
    <name evidence="9" type="ORF">GCM10025782_06790</name>
</gene>
<evidence type="ECO:0000256" key="7">
    <source>
        <dbReference type="SAM" id="Phobius"/>
    </source>
</evidence>
<keyword evidence="5 6" id="KW-0482">Metalloprotease</keyword>
<keyword evidence="7" id="KW-1133">Transmembrane helix</keyword>
<evidence type="ECO:0000256" key="5">
    <source>
        <dbReference type="ARBA" id="ARBA00023049"/>
    </source>
</evidence>
<dbReference type="Pfam" id="PF01435">
    <property type="entry name" value="Peptidase_M48"/>
    <property type="match status" value="1"/>
</dbReference>
<evidence type="ECO:0000256" key="4">
    <source>
        <dbReference type="ARBA" id="ARBA00022833"/>
    </source>
</evidence>
<dbReference type="InterPro" id="IPR052173">
    <property type="entry name" value="Beta-lactam_resp_regulator"/>
</dbReference>
<keyword evidence="10" id="KW-1185">Reference proteome</keyword>
<feature type="domain" description="Peptidase M48" evidence="8">
    <location>
        <begin position="121"/>
        <end position="181"/>
    </location>
</feature>
<sequence length="295" mass="30785">MELATAAPVALALGAALLAGPGPRAMARLARFRRAPFEALVVWQCVALAGVVAALAVAPAAVATAALPAWATAAALALSAAMLARLLWSGHRVGTRLRTERRRHRELVDALGTHDDSPATRAAGSEVRVLAHPTPTAYCLPGRRQRVVLTEGTLLALPADELAAVLTHERAHLRARHDLVLEFFTVLHEAVPARLRAVEALREVRLLVEVLADRAARRVAGPVPLARALVSLAGGAHPDTALGVTDGTRGGGSVTRDRMLLLAEPDAPFALRVAMLAFAVAVLATPVVLLAVAVG</sequence>
<evidence type="ECO:0000313" key="10">
    <source>
        <dbReference type="Proteomes" id="UP001500556"/>
    </source>
</evidence>
<organism evidence="9 10">
    <name type="scientific">Pedococcus ginsenosidimutans</name>
    <dbReference type="NCBI Taxonomy" id="490570"/>
    <lineage>
        <taxon>Bacteria</taxon>
        <taxon>Bacillati</taxon>
        <taxon>Actinomycetota</taxon>
        <taxon>Actinomycetes</taxon>
        <taxon>Micrococcales</taxon>
        <taxon>Intrasporangiaceae</taxon>
        <taxon>Pedococcus</taxon>
    </lineage>
</organism>
<proteinExistence type="inferred from homology"/>
<evidence type="ECO:0000313" key="9">
    <source>
        <dbReference type="EMBL" id="GAA4713240.1"/>
    </source>
</evidence>
<keyword evidence="1 6" id="KW-0645">Protease</keyword>
<name>A0ABP8XQN1_9MICO</name>
<dbReference type="CDD" id="cd07326">
    <property type="entry name" value="M56_BlaR1_MecR1_like"/>
    <property type="match status" value="1"/>
</dbReference>
<reference evidence="10" key="1">
    <citation type="journal article" date="2019" name="Int. J. Syst. Evol. Microbiol.">
        <title>The Global Catalogue of Microorganisms (GCM) 10K type strain sequencing project: providing services to taxonomists for standard genome sequencing and annotation.</title>
        <authorList>
            <consortium name="The Broad Institute Genomics Platform"/>
            <consortium name="The Broad Institute Genome Sequencing Center for Infectious Disease"/>
            <person name="Wu L."/>
            <person name="Ma J."/>
        </authorList>
    </citation>
    <scope>NUCLEOTIDE SEQUENCE [LARGE SCALE GENOMIC DNA]</scope>
    <source>
        <strain evidence="10">JCM 18961</strain>
    </source>
</reference>
<dbReference type="InterPro" id="IPR001915">
    <property type="entry name" value="Peptidase_M48"/>
</dbReference>
<keyword evidence="2" id="KW-0479">Metal-binding</keyword>
<evidence type="ECO:0000256" key="1">
    <source>
        <dbReference type="ARBA" id="ARBA00022670"/>
    </source>
</evidence>
<dbReference type="Gene3D" id="3.30.2010.10">
    <property type="entry name" value="Metalloproteases ('zincins'), catalytic domain"/>
    <property type="match status" value="1"/>
</dbReference>
<feature type="transmembrane region" description="Helical" evidence="7">
    <location>
        <begin position="39"/>
        <end position="61"/>
    </location>
</feature>
<comment type="cofactor">
    <cofactor evidence="6">
        <name>Zn(2+)</name>
        <dbReference type="ChEBI" id="CHEBI:29105"/>
    </cofactor>
    <text evidence="6">Binds 1 zinc ion per subunit.</text>
</comment>
<comment type="similarity">
    <text evidence="6">Belongs to the peptidase M48 family.</text>
</comment>
<keyword evidence="7" id="KW-0812">Transmembrane</keyword>
<feature type="transmembrane region" description="Helical" evidence="7">
    <location>
        <begin position="6"/>
        <end position="27"/>
    </location>
</feature>
<dbReference type="PANTHER" id="PTHR34978:SF3">
    <property type="entry name" value="SLR0241 PROTEIN"/>
    <property type="match status" value="1"/>
</dbReference>
<feature type="transmembrane region" description="Helical" evidence="7">
    <location>
        <begin position="67"/>
        <end position="88"/>
    </location>
</feature>
<evidence type="ECO:0000256" key="3">
    <source>
        <dbReference type="ARBA" id="ARBA00022801"/>
    </source>
</evidence>
<evidence type="ECO:0000256" key="6">
    <source>
        <dbReference type="RuleBase" id="RU003983"/>
    </source>
</evidence>
<protein>
    <recommendedName>
        <fullName evidence="8">Peptidase M48 domain-containing protein</fullName>
    </recommendedName>
</protein>
<accession>A0ABP8XQN1</accession>
<dbReference type="RefSeq" id="WP_345501182.1">
    <property type="nucleotide sequence ID" value="NZ_BAABLO010000001.1"/>
</dbReference>
<keyword evidence="7" id="KW-0472">Membrane</keyword>
<keyword evidence="3 6" id="KW-0378">Hydrolase</keyword>
<keyword evidence="4 6" id="KW-0862">Zinc</keyword>
<dbReference type="Proteomes" id="UP001500556">
    <property type="component" value="Unassembled WGS sequence"/>
</dbReference>
<evidence type="ECO:0000259" key="8">
    <source>
        <dbReference type="Pfam" id="PF01435"/>
    </source>
</evidence>
<feature type="transmembrane region" description="Helical" evidence="7">
    <location>
        <begin position="269"/>
        <end position="294"/>
    </location>
</feature>
<evidence type="ECO:0000256" key="2">
    <source>
        <dbReference type="ARBA" id="ARBA00022723"/>
    </source>
</evidence>
<dbReference type="PANTHER" id="PTHR34978">
    <property type="entry name" value="POSSIBLE SENSOR-TRANSDUCER PROTEIN BLAR"/>
    <property type="match status" value="1"/>
</dbReference>
<dbReference type="EMBL" id="BAABLO010000001">
    <property type="protein sequence ID" value="GAA4713240.1"/>
    <property type="molecule type" value="Genomic_DNA"/>
</dbReference>
<comment type="caution">
    <text evidence="9">The sequence shown here is derived from an EMBL/GenBank/DDBJ whole genome shotgun (WGS) entry which is preliminary data.</text>
</comment>